<feature type="region of interest" description="Disordered" evidence="1">
    <location>
        <begin position="180"/>
        <end position="203"/>
    </location>
</feature>
<dbReference type="PANTHER" id="PTHR46007">
    <property type="entry name" value="MEDIATOR OF RNA POLYMERASE II TRANSCRIPTION SUBUNIT 12"/>
    <property type="match status" value="1"/>
</dbReference>
<feature type="signal peptide" evidence="2">
    <location>
        <begin position="1"/>
        <end position="21"/>
    </location>
</feature>
<evidence type="ECO:0000256" key="2">
    <source>
        <dbReference type="SAM" id="SignalP"/>
    </source>
</evidence>
<feature type="compositionally biased region" description="Polar residues" evidence="1">
    <location>
        <begin position="436"/>
        <end position="448"/>
    </location>
</feature>
<dbReference type="Proteomes" id="UP001620626">
    <property type="component" value="Unassembled WGS sequence"/>
</dbReference>
<protein>
    <submittedName>
        <fullName evidence="3">Uncharacterized protein</fullName>
    </submittedName>
</protein>
<dbReference type="PANTHER" id="PTHR46007:SF8">
    <property type="entry name" value="C2H2-TYPE DOMAIN-CONTAINING PROTEIN"/>
    <property type="match status" value="1"/>
</dbReference>
<reference evidence="3 4" key="1">
    <citation type="submission" date="2024-10" db="EMBL/GenBank/DDBJ databases">
        <authorList>
            <person name="Kim D."/>
        </authorList>
    </citation>
    <scope>NUCLEOTIDE SEQUENCE [LARGE SCALE GENOMIC DNA]</scope>
    <source>
        <strain evidence="3">BH-2024</strain>
    </source>
</reference>
<dbReference type="AlphaFoldDB" id="A0ABD2L8W1"/>
<sequence>MAFTKTFAVFIFLLLQPSIRSQQQQQQNVIEQSSPSATAAEPTLPLSELHNTLNQFLYQLKQTGEKVVAQTPQIASPLLFNAAAAAAAAMGQQQQRHSAGDGGAATAGGGGTPSAVRPFVPIGHVPIFPSSLLVPTAAHLPPTFRLPATVMEQHKAFPMEGSPSNPPVVVLSPMNNNQLQHSKRHKIGSAEATGDSTTNGTTTDIVSTTIVAAPPLSFSETPQQNTVSNGSPATVSELENTVHDDGHATIAATDVNANTKQQQQQVVAAAVVPPLAVPIEIETTNDTTPNVTVPVPFASPAQTPPLSVETTTVTEPTVVDDYGSQRQRIFFVPGGVKSIESNGSRQALTAVDLEAFLRSANVARILSTWNNGSSTSSTTSNNANNSNNTTMTSSQDTKLFLALVERVLEQEVARRLAEQQPNNNDNRDSNNKNSEYGDNSTQRMSPPQHNHAAAVNTAVQQVFSTAAEDEARQQLVQAVVQHRQQQQQSDNNNNDDLERDLEERLLDSQKLLKTANTRLFSLASNEAEAVALVPAAGGHRDRAVPAKQQQQHHQQQQLLAATAHQQQKGVINLRRGVSTSTIGQNGGAAGATVEAAVNKQRRVVHETDYKQREQAEFDRLLDRLKAEESIADGAELGAKSGGAKVAPPDDTDLLLIVPPRPPYPSDPAAVTNKWQQQQQQQQHAPSPPPLTTTAQHQLAMTTSAPVTLAPTPPATSPAVGTAQQQQQTGTNDAGKSSSSGGDGDGHAGGMMLNRQHQFWSRHGPKTKFERLVEDYRWRLMGQDSQNGLNDLIKALRNSNIGFFDRHSSPSALKILRRVD</sequence>
<gene>
    <name evidence="3" type="ORF">niasHT_019915</name>
</gene>
<organism evidence="3 4">
    <name type="scientific">Heterodera trifolii</name>
    <dbReference type="NCBI Taxonomy" id="157864"/>
    <lineage>
        <taxon>Eukaryota</taxon>
        <taxon>Metazoa</taxon>
        <taxon>Ecdysozoa</taxon>
        <taxon>Nematoda</taxon>
        <taxon>Chromadorea</taxon>
        <taxon>Rhabditida</taxon>
        <taxon>Tylenchina</taxon>
        <taxon>Tylenchomorpha</taxon>
        <taxon>Tylenchoidea</taxon>
        <taxon>Heteroderidae</taxon>
        <taxon>Heteroderinae</taxon>
        <taxon>Heterodera</taxon>
    </lineage>
</organism>
<proteinExistence type="predicted"/>
<feature type="compositionally biased region" description="Polar residues" evidence="1">
    <location>
        <begin position="691"/>
        <end position="700"/>
    </location>
</feature>
<feature type="compositionally biased region" description="Low complexity" evidence="1">
    <location>
        <begin position="193"/>
        <end position="203"/>
    </location>
</feature>
<evidence type="ECO:0000256" key="1">
    <source>
        <dbReference type="SAM" id="MobiDB-lite"/>
    </source>
</evidence>
<feature type="region of interest" description="Disordered" evidence="1">
    <location>
        <begin position="638"/>
        <end position="750"/>
    </location>
</feature>
<accession>A0ABD2L8W1</accession>
<feature type="region of interest" description="Disordered" evidence="1">
    <location>
        <begin position="416"/>
        <end position="453"/>
    </location>
</feature>
<keyword evidence="4" id="KW-1185">Reference proteome</keyword>
<dbReference type="EMBL" id="JBICBT010000501">
    <property type="protein sequence ID" value="KAL3111568.1"/>
    <property type="molecule type" value="Genomic_DNA"/>
</dbReference>
<keyword evidence="2" id="KW-0732">Signal</keyword>
<evidence type="ECO:0000313" key="4">
    <source>
        <dbReference type="Proteomes" id="UP001620626"/>
    </source>
</evidence>
<comment type="caution">
    <text evidence="3">The sequence shown here is derived from an EMBL/GenBank/DDBJ whole genome shotgun (WGS) entry which is preliminary data.</text>
</comment>
<feature type="chain" id="PRO_5044844417" evidence="2">
    <location>
        <begin position="22"/>
        <end position="819"/>
    </location>
</feature>
<dbReference type="InterPro" id="IPR051647">
    <property type="entry name" value="Mediator_comp_sub12"/>
</dbReference>
<feature type="compositionally biased region" description="Low complexity" evidence="1">
    <location>
        <begin position="716"/>
        <end position="739"/>
    </location>
</feature>
<evidence type="ECO:0000313" key="3">
    <source>
        <dbReference type="EMBL" id="KAL3111568.1"/>
    </source>
</evidence>
<feature type="region of interest" description="Disordered" evidence="1">
    <location>
        <begin position="369"/>
        <end position="394"/>
    </location>
</feature>
<name>A0ABD2L8W1_9BILA</name>